<evidence type="ECO:0000256" key="4">
    <source>
        <dbReference type="PROSITE-ProRule" id="PRU00510"/>
    </source>
</evidence>
<evidence type="ECO:0000256" key="2">
    <source>
        <dbReference type="ARBA" id="ARBA00022771"/>
    </source>
</evidence>
<proteinExistence type="predicted"/>
<feature type="compositionally biased region" description="Polar residues" evidence="5">
    <location>
        <begin position="171"/>
        <end position="182"/>
    </location>
</feature>
<dbReference type="Pfam" id="PF01258">
    <property type="entry name" value="zf-dskA_traR"/>
    <property type="match status" value="1"/>
</dbReference>
<dbReference type="PROSITE" id="PS51128">
    <property type="entry name" value="ZF_DKSA_2"/>
    <property type="match status" value="1"/>
</dbReference>
<feature type="zinc finger region" description="dksA C4-type" evidence="4">
    <location>
        <begin position="98"/>
        <end position="122"/>
    </location>
</feature>
<evidence type="ECO:0000259" key="6">
    <source>
        <dbReference type="Pfam" id="PF01258"/>
    </source>
</evidence>
<feature type="compositionally biased region" description="Basic and acidic residues" evidence="5">
    <location>
        <begin position="143"/>
        <end position="156"/>
    </location>
</feature>
<evidence type="ECO:0000256" key="1">
    <source>
        <dbReference type="ARBA" id="ARBA00022723"/>
    </source>
</evidence>
<keyword evidence="2" id="KW-0863">Zinc-finger</keyword>
<reference evidence="7 8" key="1">
    <citation type="submission" date="2017-07" db="EMBL/GenBank/DDBJ databases">
        <title>Isolation and whole genome analysis of endospore-forming bacteria from heroin.</title>
        <authorList>
            <person name="Kalinowski J."/>
            <person name="Ahrens B."/>
            <person name="Al-Dilaimi A."/>
            <person name="Winkler A."/>
            <person name="Wibberg D."/>
            <person name="Schleenbecker U."/>
            <person name="Ruckert C."/>
            <person name="Wolfel R."/>
            <person name="Grass G."/>
        </authorList>
    </citation>
    <scope>NUCLEOTIDE SEQUENCE [LARGE SCALE GENOMIC DNA]</scope>
    <source>
        <strain evidence="7 8">7523-2</strain>
    </source>
</reference>
<dbReference type="Proteomes" id="UP000216133">
    <property type="component" value="Unassembled WGS sequence"/>
</dbReference>
<dbReference type="PANTHER" id="PTHR33823:SF4">
    <property type="entry name" value="GENERAL STRESS PROTEIN 16O"/>
    <property type="match status" value="1"/>
</dbReference>
<dbReference type="SUPFAM" id="SSF57716">
    <property type="entry name" value="Glucocorticoid receptor-like (DNA-binding domain)"/>
    <property type="match status" value="1"/>
</dbReference>
<protein>
    <recommendedName>
        <fullName evidence="6">Zinc finger DksA/TraR C4-type domain-containing protein</fullName>
    </recommendedName>
</protein>
<evidence type="ECO:0000256" key="3">
    <source>
        <dbReference type="ARBA" id="ARBA00022833"/>
    </source>
</evidence>
<organism evidence="7 8">
    <name type="scientific">Shouchella clausii</name>
    <name type="common">Alkalihalobacillus clausii</name>
    <dbReference type="NCBI Taxonomy" id="79880"/>
    <lineage>
        <taxon>Bacteria</taxon>
        <taxon>Bacillati</taxon>
        <taxon>Bacillota</taxon>
        <taxon>Bacilli</taxon>
        <taxon>Bacillales</taxon>
        <taxon>Bacillaceae</taxon>
        <taxon>Shouchella</taxon>
    </lineage>
</organism>
<sequence length="182" mass="20654">MYQGGLTNMGLTEKQLAHLKHQLLEMKDGLETKKRRTTGEMSDSRGDIARGADSHIGETASEYEDRVIQQSLNEADQKRLQDVKEALERIEEGTYGICIDTGQPIPYERLEALPYAKRTPEAQRERETPLAEDNQEVSGVDYVRMEGDTETTRALEQEQQASHQSGEDAFSHSTNEQDWPKQ</sequence>
<gene>
    <name evidence="7" type="ORF">CHH61_11675</name>
</gene>
<name>A0A268S052_SHOCL</name>
<dbReference type="Gene3D" id="1.20.120.910">
    <property type="entry name" value="DksA, coiled-coil domain"/>
    <property type="match status" value="1"/>
</dbReference>
<feature type="region of interest" description="Disordered" evidence="5">
    <location>
        <begin position="118"/>
        <end position="182"/>
    </location>
</feature>
<dbReference type="InterPro" id="IPR000962">
    <property type="entry name" value="Znf_DskA_TraR"/>
</dbReference>
<feature type="domain" description="Zinc finger DksA/TraR C4-type" evidence="6">
    <location>
        <begin position="93"/>
        <end position="127"/>
    </location>
</feature>
<dbReference type="GO" id="GO:0008270">
    <property type="term" value="F:zinc ion binding"/>
    <property type="evidence" value="ECO:0007669"/>
    <property type="project" value="UniProtKB-KW"/>
</dbReference>
<keyword evidence="3" id="KW-0862">Zinc</keyword>
<evidence type="ECO:0000256" key="5">
    <source>
        <dbReference type="SAM" id="MobiDB-lite"/>
    </source>
</evidence>
<dbReference type="EMBL" id="NPBS01000059">
    <property type="protein sequence ID" value="PAF25882.1"/>
    <property type="molecule type" value="Genomic_DNA"/>
</dbReference>
<accession>A0A268S052</accession>
<dbReference type="PANTHER" id="PTHR33823">
    <property type="entry name" value="RNA POLYMERASE-BINDING TRANSCRIPTION FACTOR DKSA-RELATED"/>
    <property type="match status" value="1"/>
</dbReference>
<feature type="compositionally biased region" description="Basic and acidic residues" evidence="5">
    <location>
        <begin position="118"/>
        <end position="129"/>
    </location>
</feature>
<comment type="caution">
    <text evidence="7">The sequence shown here is derived from an EMBL/GenBank/DDBJ whole genome shotgun (WGS) entry which is preliminary data.</text>
</comment>
<dbReference type="SUPFAM" id="SSF109635">
    <property type="entry name" value="DnaK suppressor protein DksA, alpha-hairpin domain"/>
    <property type="match status" value="1"/>
</dbReference>
<dbReference type="InterPro" id="IPR037187">
    <property type="entry name" value="DnaK_N"/>
</dbReference>
<evidence type="ECO:0000313" key="7">
    <source>
        <dbReference type="EMBL" id="PAF25882.1"/>
    </source>
</evidence>
<evidence type="ECO:0000313" key="8">
    <source>
        <dbReference type="Proteomes" id="UP000216133"/>
    </source>
</evidence>
<dbReference type="AlphaFoldDB" id="A0A268S052"/>
<keyword evidence="1" id="KW-0479">Metal-binding</keyword>